<sequence length="59" mass="6664">MDGQLKQFVALVTINNNIHNINEDLKGDYIKLSKNQDNGSKVEIDGNIMYITNEGQIIK</sequence>
<accession>A0ABS2FIM4</accession>
<name>A0ABS2FIM4_9CLOT</name>
<dbReference type="EMBL" id="JACJLL010000106">
    <property type="protein sequence ID" value="MBM6820354.1"/>
    <property type="molecule type" value="Genomic_DNA"/>
</dbReference>
<organism evidence="1 2">
    <name type="scientific">Clostridium saudiense</name>
    <dbReference type="NCBI Taxonomy" id="1414720"/>
    <lineage>
        <taxon>Bacteria</taxon>
        <taxon>Bacillati</taxon>
        <taxon>Bacillota</taxon>
        <taxon>Clostridia</taxon>
        <taxon>Eubacteriales</taxon>
        <taxon>Clostridiaceae</taxon>
        <taxon>Clostridium</taxon>
    </lineage>
</organism>
<comment type="caution">
    <text evidence="1">The sequence shown here is derived from an EMBL/GenBank/DDBJ whole genome shotgun (WGS) entry which is preliminary data.</text>
</comment>
<gene>
    <name evidence="1" type="ORF">H6A19_13605</name>
</gene>
<proteinExistence type="predicted"/>
<protein>
    <recommendedName>
        <fullName evidence="3">Lipoprotein</fullName>
    </recommendedName>
</protein>
<evidence type="ECO:0000313" key="1">
    <source>
        <dbReference type="EMBL" id="MBM6820354.1"/>
    </source>
</evidence>
<dbReference type="Proteomes" id="UP000767334">
    <property type="component" value="Unassembled WGS sequence"/>
</dbReference>
<keyword evidence="2" id="KW-1185">Reference proteome</keyword>
<evidence type="ECO:0008006" key="3">
    <source>
        <dbReference type="Google" id="ProtNLM"/>
    </source>
</evidence>
<evidence type="ECO:0000313" key="2">
    <source>
        <dbReference type="Proteomes" id="UP000767334"/>
    </source>
</evidence>
<reference evidence="1 2" key="1">
    <citation type="journal article" date="2021" name="Sci. Rep.">
        <title>The distribution of antibiotic resistance genes in chicken gut microbiota commensals.</title>
        <authorList>
            <person name="Juricova H."/>
            <person name="Matiasovicova J."/>
            <person name="Kubasova T."/>
            <person name="Cejkova D."/>
            <person name="Rychlik I."/>
        </authorList>
    </citation>
    <scope>NUCLEOTIDE SEQUENCE [LARGE SCALE GENOMIC DNA]</scope>
    <source>
        <strain evidence="1 2">An435</strain>
    </source>
</reference>